<comment type="similarity">
    <text evidence="1 8">Belongs to the beta-class carbonic anhydrase family.</text>
</comment>
<name>A0A1X7AE66_9GAMM</name>
<dbReference type="Proteomes" id="UP000196573">
    <property type="component" value="Unassembled WGS sequence"/>
</dbReference>
<dbReference type="PANTHER" id="PTHR11002">
    <property type="entry name" value="CARBONIC ANHYDRASE"/>
    <property type="match status" value="1"/>
</dbReference>
<organism evidence="9 10">
    <name type="scientific">Parendozoicomonas haliclonae</name>
    <dbReference type="NCBI Taxonomy" id="1960125"/>
    <lineage>
        <taxon>Bacteria</taxon>
        <taxon>Pseudomonadati</taxon>
        <taxon>Pseudomonadota</taxon>
        <taxon>Gammaproteobacteria</taxon>
        <taxon>Oceanospirillales</taxon>
        <taxon>Endozoicomonadaceae</taxon>
        <taxon>Parendozoicomonas</taxon>
    </lineage>
</organism>
<dbReference type="EC" id="4.2.1.1" evidence="2 8"/>
<evidence type="ECO:0000256" key="2">
    <source>
        <dbReference type="ARBA" id="ARBA00012925"/>
    </source>
</evidence>
<dbReference type="InterPro" id="IPR036874">
    <property type="entry name" value="Carbonic_anhydrase_sf"/>
</dbReference>
<comment type="catalytic activity">
    <reaction evidence="6 8">
        <text>hydrogencarbonate + H(+) = CO2 + H2O</text>
        <dbReference type="Rhea" id="RHEA:10748"/>
        <dbReference type="ChEBI" id="CHEBI:15377"/>
        <dbReference type="ChEBI" id="CHEBI:15378"/>
        <dbReference type="ChEBI" id="CHEBI:16526"/>
        <dbReference type="ChEBI" id="CHEBI:17544"/>
        <dbReference type="EC" id="4.2.1.1"/>
    </reaction>
</comment>
<dbReference type="GO" id="GO:0008270">
    <property type="term" value="F:zinc ion binding"/>
    <property type="evidence" value="ECO:0007669"/>
    <property type="project" value="UniProtKB-UniRule"/>
</dbReference>
<dbReference type="CDD" id="cd00883">
    <property type="entry name" value="beta_CA_cladeA"/>
    <property type="match status" value="1"/>
</dbReference>
<comment type="cofactor">
    <cofactor evidence="7">
        <name>Zn(2+)</name>
        <dbReference type="ChEBI" id="CHEBI:29105"/>
    </cofactor>
    <text evidence="7">Binds 1 zinc ion per subunit.</text>
</comment>
<evidence type="ECO:0000313" key="9">
    <source>
        <dbReference type="EMBL" id="SMA32156.1"/>
    </source>
</evidence>
<dbReference type="GO" id="GO:0015976">
    <property type="term" value="P:carbon utilization"/>
    <property type="evidence" value="ECO:0007669"/>
    <property type="project" value="InterPro"/>
</dbReference>
<dbReference type="GO" id="GO:0004089">
    <property type="term" value="F:carbonate dehydratase activity"/>
    <property type="evidence" value="ECO:0007669"/>
    <property type="project" value="UniProtKB-UniRule"/>
</dbReference>
<dbReference type="SUPFAM" id="SSF53056">
    <property type="entry name" value="beta-carbonic anhydrase, cab"/>
    <property type="match status" value="1"/>
</dbReference>
<evidence type="ECO:0000256" key="4">
    <source>
        <dbReference type="ARBA" id="ARBA00022833"/>
    </source>
</evidence>
<gene>
    <name evidence="9" type="primary">can</name>
    <name evidence="9" type="ORF">EHSB41UT_00112</name>
</gene>
<dbReference type="Gene3D" id="3.40.1050.10">
    <property type="entry name" value="Carbonic anhydrase"/>
    <property type="match status" value="1"/>
</dbReference>
<dbReference type="InterPro" id="IPR001765">
    <property type="entry name" value="Carbonic_anhydrase"/>
</dbReference>
<feature type="binding site" evidence="7">
    <location>
        <position position="44"/>
    </location>
    <ligand>
        <name>Zn(2+)</name>
        <dbReference type="ChEBI" id="CHEBI:29105"/>
    </ligand>
</feature>
<evidence type="ECO:0000256" key="7">
    <source>
        <dbReference type="PIRSR" id="PIRSR601765-1"/>
    </source>
</evidence>
<evidence type="ECO:0000256" key="1">
    <source>
        <dbReference type="ARBA" id="ARBA00006217"/>
    </source>
</evidence>
<reference evidence="9 10" key="1">
    <citation type="submission" date="2017-03" db="EMBL/GenBank/DDBJ databases">
        <authorList>
            <person name="Afonso C.L."/>
            <person name="Miller P.J."/>
            <person name="Scott M.A."/>
            <person name="Spackman E."/>
            <person name="Goraichik I."/>
            <person name="Dimitrov K.M."/>
            <person name="Suarez D.L."/>
            <person name="Swayne D.E."/>
        </authorList>
    </citation>
    <scope>NUCLEOTIDE SEQUENCE [LARGE SCALE GENOMIC DNA]</scope>
    <source>
        <strain evidence="9">SB41UT1</strain>
    </source>
</reference>
<dbReference type="RefSeq" id="WP_087105868.1">
    <property type="nucleotide sequence ID" value="NZ_CBCSCN010000012.1"/>
</dbReference>
<evidence type="ECO:0000256" key="5">
    <source>
        <dbReference type="ARBA" id="ARBA00023239"/>
    </source>
</evidence>
<dbReference type="AlphaFoldDB" id="A0A1X7AE66"/>
<evidence type="ECO:0000256" key="6">
    <source>
        <dbReference type="ARBA" id="ARBA00048348"/>
    </source>
</evidence>
<dbReference type="OrthoDB" id="9797527at2"/>
<dbReference type="PROSITE" id="PS00705">
    <property type="entry name" value="PROK_CO2_ANHYDRASE_2"/>
    <property type="match status" value="1"/>
</dbReference>
<dbReference type="InterPro" id="IPR015892">
    <property type="entry name" value="Carbonic_anhydrase_CS"/>
</dbReference>
<proteinExistence type="inferred from homology"/>
<keyword evidence="4 7" id="KW-0862">Zinc</keyword>
<dbReference type="SMART" id="SM00947">
    <property type="entry name" value="Pro_CA"/>
    <property type="match status" value="1"/>
</dbReference>
<evidence type="ECO:0000256" key="3">
    <source>
        <dbReference type="ARBA" id="ARBA00022723"/>
    </source>
</evidence>
<keyword evidence="3 7" id="KW-0479">Metal-binding</keyword>
<dbReference type="EMBL" id="FWPT01000001">
    <property type="protein sequence ID" value="SMA32156.1"/>
    <property type="molecule type" value="Genomic_DNA"/>
</dbReference>
<comment type="function">
    <text evidence="8">Reversible hydration of carbon dioxide.</text>
</comment>
<protein>
    <recommendedName>
        <fullName evidence="2 8">Carbonic anhydrase</fullName>
        <ecNumber evidence="2 8">4.2.1.1</ecNumber>
    </recommendedName>
    <alternativeName>
        <fullName evidence="8">Carbonate dehydratase</fullName>
    </alternativeName>
</protein>
<keyword evidence="5 8" id="KW-0456">Lyase</keyword>
<feature type="binding site" evidence="7">
    <location>
        <position position="42"/>
    </location>
    <ligand>
        <name>Zn(2+)</name>
        <dbReference type="ChEBI" id="CHEBI:29105"/>
    </ligand>
</feature>
<dbReference type="PANTHER" id="PTHR11002:SF76">
    <property type="entry name" value="CARBONIC ANHYDRASE"/>
    <property type="match status" value="1"/>
</dbReference>
<sequence length="207" mass="23006">MEAIRQLLEQNRKWAQDREQQDPGCFARQSKSQAPKFLWIGCIDSRMPAEQLTGMEPGDMLVYRNIANQVNPKDTSIMAAIQFAVDALQIDHIVITGHTNCGGISAAIKGQVTDDLQTWLNPLQELNSEYGEELGHCGCHDEKVDHLCEINIKKQVLNVAETEVVQNAWKRGQKLSIHGCIYDVASGELRTMGIHVSGPDGAESFTF</sequence>
<accession>A0A1X7AE66</accession>
<keyword evidence="10" id="KW-1185">Reference proteome</keyword>
<feature type="binding site" evidence="7">
    <location>
        <position position="98"/>
    </location>
    <ligand>
        <name>Zn(2+)</name>
        <dbReference type="ChEBI" id="CHEBI:29105"/>
    </ligand>
</feature>
<feature type="binding site" evidence="7">
    <location>
        <position position="101"/>
    </location>
    <ligand>
        <name>Zn(2+)</name>
        <dbReference type="ChEBI" id="CHEBI:29105"/>
    </ligand>
</feature>
<evidence type="ECO:0000313" key="10">
    <source>
        <dbReference type="Proteomes" id="UP000196573"/>
    </source>
</evidence>
<evidence type="ECO:0000256" key="8">
    <source>
        <dbReference type="RuleBase" id="RU003956"/>
    </source>
</evidence>
<dbReference type="Pfam" id="PF00484">
    <property type="entry name" value="Pro_CA"/>
    <property type="match status" value="1"/>
</dbReference>